<reference evidence="2" key="2">
    <citation type="submission" date="2020-09" db="EMBL/GenBank/DDBJ databases">
        <authorList>
            <person name="Sun Q."/>
            <person name="Ohkuma M."/>
        </authorList>
    </citation>
    <scope>NUCLEOTIDE SEQUENCE</scope>
    <source>
        <strain evidence="2">JCM 4434</strain>
    </source>
</reference>
<keyword evidence="1" id="KW-1133">Transmembrane helix</keyword>
<dbReference type="EMBL" id="BMUB01000007">
    <property type="protein sequence ID" value="GGU80412.1"/>
    <property type="molecule type" value="Genomic_DNA"/>
</dbReference>
<evidence type="ECO:0000313" key="2">
    <source>
        <dbReference type="EMBL" id="GGU80412.1"/>
    </source>
</evidence>
<protein>
    <submittedName>
        <fullName evidence="2">Uncharacterized protein</fullName>
    </submittedName>
</protein>
<dbReference type="GeneID" id="97486617"/>
<organism evidence="2 3">
    <name type="scientific">Kitasatospora aureofaciens</name>
    <name type="common">Streptomyces aureofaciens</name>
    <dbReference type="NCBI Taxonomy" id="1894"/>
    <lineage>
        <taxon>Bacteria</taxon>
        <taxon>Bacillati</taxon>
        <taxon>Actinomycetota</taxon>
        <taxon>Actinomycetes</taxon>
        <taxon>Kitasatosporales</taxon>
        <taxon>Streptomycetaceae</taxon>
        <taxon>Kitasatospora</taxon>
    </lineage>
</organism>
<dbReference type="RefSeq" id="WP_157846599.1">
    <property type="nucleotide sequence ID" value="NZ_BMUB01000007.1"/>
</dbReference>
<feature type="transmembrane region" description="Helical" evidence="1">
    <location>
        <begin position="20"/>
        <end position="41"/>
    </location>
</feature>
<sequence length="48" mass="5358">MHFIVVGIRTLVNAIVDGDPLWPAVTFFLLSFPLAIGVALIRARRRPQ</sequence>
<proteinExistence type="predicted"/>
<evidence type="ECO:0000256" key="1">
    <source>
        <dbReference type="SAM" id="Phobius"/>
    </source>
</evidence>
<gene>
    <name evidence="2" type="ORF">GCM10010502_35560</name>
</gene>
<dbReference type="AlphaFoldDB" id="A0A8H9HQ07"/>
<evidence type="ECO:0000313" key="3">
    <source>
        <dbReference type="Proteomes" id="UP000610124"/>
    </source>
</evidence>
<comment type="caution">
    <text evidence="2">The sequence shown here is derived from an EMBL/GenBank/DDBJ whole genome shotgun (WGS) entry which is preliminary data.</text>
</comment>
<name>A0A8H9HQ07_KITAU</name>
<accession>A0A8H9HQ07</accession>
<dbReference type="Proteomes" id="UP000610124">
    <property type="component" value="Unassembled WGS sequence"/>
</dbReference>
<keyword evidence="1" id="KW-0812">Transmembrane</keyword>
<reference evidence="2" key="1">
    <citation type="journal article" date="2014" name="Int. J. Syst. Evol. Microbiol.">
        <title>Complete genome sequence of Corynebacterium casei LMG S-19264T (=DSM 44701T), isolated from a smear-ripened cheese.</title>
        <authorList>
            <consortium name="US DOE Joint Genome Institute (JGI-PGF)"/>
            <person name="Walter F."/>
            <person name="Albersmeier A."/>
            <person name="Kalinowski J."/>
            <person name="Ruckert C."/>
        </authorList>
    </citation>
    <scope>NUCLEOTIDE SEQUENCE</scope>
    <source>
        <strain evidence="2">JCM 4434</strain>
    </source>
</reference>
<keyword evidence="1" id="KW-0472">Membrane</keyword>